<dbReference type="EnsemblMetazoa" id="SMAR014564-RA">
    <property type="protein sequence ID" value="SMAR014564-PA"/>
    <property type="gene ID" value="SMAR014564"/>
</dbReference>
<dbReference type="GO" id="GO:0005068">
    <property type="term" value="F:transmembrane receptor protein tyrosine kinase adaptor activity"/>
    <property type="evidence" value="ECO:0007669"/>
    <property type="project" value="TreeGrafter"/>
</dbReference>
<keyword evidence="2" id="KW-0597">Phosphoprotein</keyword>
<evidence type="ECO:0000256" key="3">
    <source>
        <dbReference type="PROSITE-ProRule" id="PRU00191"/>
    </source>
</evidence>
<dbReference type="Gene3D" id="3.30.505.10">
    <property type="entry name" value="SH2 domain"/>
    <property type="match status" value="1"/>
</dbReference>
<name>T1JL34_STRMM</name>
<evidence type="ECO:0000259" key="4">
    <source>
        <dbReference type="PROSITE" id="PS50001"/>
    </source>
</evidence>
<dbReference type="STRING" id="126957.T1JL34"/>
<dbReference type="GO" id="GO:0035556">
    <property type="term" value="P:intracellular signal transduction"/>
    <property type="evidence" value="ECO:0007669"/>
    <property type="project" value="TreeGrafter"/>
</dbReference>
<keyword evidence="6" id="KW-1185">Reference proteome</keyword>
<dbReference type="Pfam" id="PF00017">
    <property type="entry name" value="SH2"/>
    <property type="match status" value="1"/>
</dbReference>
<dbReference type="PROSITE" id="PS50001">
    <property type="entry name" value="SH2"/>
    <property type="match status" value="1"/>
</dbReference>
<accession>T1JL34</accession>
<dbReference type="PhylomeDB" id="T1JL34"/>
<proteinExistence type="inferred from homology"/>
<sequence length="210" mass="23921">MVHDADYTRSWLATITYCIRSTLTDNNQRYGSSLQVKMFRRPRSGTVPKLLGQCAINEATKVMKMMLHSFHFDPCQMFIKISLGIHRTLIRSEAAHMVLQDGPAGYGVFLVRLSETRNGELVLTFNFQRREKVNVSENCEIRINFTKPTNSRHVGVKLMNMFVRRDALTSPRDILWGSHNFDQGVDLIGSTHYDSLICKSANLLISILAP</sequence>
<dbReference type="EMBL" id="JH431978">
    <property type="status" value="NOT_ANNOTATED_CDS"/>
    <property type="molecule type" value="Genomic_DNA"/>
</dbReference>
<keyword evidence="3" id="KW-0727">SH2 domain</keyword>
<dbReference type="InterPro" id="IPR030523">
    <property type="entry name" value="SH2B"/>
</dbReference>
<dbReference type="SUPFAM" id="SSF55550">
    <property type="entry name" value="SH2 domain"/>
    <property type="match status" value="1"/>
</dbReference>
<evidence type="ECO:0000256" key="1">
    <source>
        <dbReference type="ARBA" id="ARBA00010220"/>
    </source>
</evidence>
<reference evidence="5" key="2">
    <citation type="submission" date="2015-02" db="UniProtKB">
        <authorList>
            <consortium name="EnsemblMetazoa"/>
        </authorList>
    </citation>
    <scope>IDENTIFICATION</scope>
</reference>
<organism evidence="5 6">
    <name type="scientific">Strigamia maritima</name>
    <name type="common">European centipede</name>
    <name type="synonym">Geophilus maritimus</name>
    <dbReference type="NCBI Taxonomy" id="126957"/>
    <lineage>
        <taxon>Eukaryota</taxon>
        <taxon>Metazoa</taxon>
        <taxon>Ecdysozoa</taxon>
        <taxon>Arthropoda</taxon>
        <taxon>Myriapoda</taxon>
        <taxon>Chilopoda</taxon>
        <taxon>Pleurostigmophora</taxon>
        <taxon>Geophilomorpha</taxon>
        <taxon>Linotaeniidae</taxon>
        <taxon>Strigamia</taxon>
    </lineage>
</organism>
<reference evidence="6" key="1">
    <citation type="submission" date="2011-05" db="EMBL/GenBank/DDBJ databases">
        <authorList>
            <person name="Richards S.R."/>
            <person name="Qu J."/>
            <person name="Jiang H."/>
            <person name="Jhangiani S.N."/>
            <person name="Agravi P."/>
            <person name="Goodspeed R."/>
            <person name="Gross S."/>
            <person name="Mandapat C."/>
            <person name="Jackson L."/>
            <person name="Mathew T."/>
            <person name="Pu L."/>
            <person name="Thornton R."/>
            <person name="Saada N."/>
            <person name="Wilczek-Boney K.B."/>
            <person name="Lee S."/>
            <person name="Kovar C."/>
            <person name="Wu Y."/>
            <person name="Scherer S.E."/>
            <person name="Worley K.C."/>
            <person name="Muzny D.M."/>
            <person name="Gibbs R."/>
        </authorList>
    </citation>
    <scope>NUCLEOTIDE SEQUENCE</scope>
    <source>
        <strain evidence="6">Brora</strain>
    </source>
</reference>
<dbReference type="InterPro" id="IPR000980">
    <property type="entry name" value="SH2"/>
</dbReference>
<evidence type="ECO:0000313" key="6">
    <source>
        <dbReference type="Proteomes" id="UP000014500"/>
    </source>
</evidence>
<comment type="similarity">
    <text evidence="1">Belongs to the SH2B adapter family.</text>
</comment>
<dbReference type="GO" id="GO:0005886">
    <property type="term" value="C:plasma membrane"/>
    <property type="evidence" value="ECO:0007669"/>
    <property type="project" value="TreeGrafter"/>
</dbReference>
<dbReference type="PANTHER" id="PTHR10872:SF2">
    <property type="entry name" value="LNK, ISOFORM D"/>
    <property type="match status" value="1"/>
</dbReference>
<feature type="domain" description="SH2" evidence="4">
    <location>
        <begin position="84"/>
        <end position="210"/>
    </location>
</feature>
<dbReference type="PANTHER" id="PTHR10872">
    <property type="entry name" value="SH2B ADAPTER PROTEIN"/>
    <property type="match status" value="1"/>
</dbReference>
<evidence type="ECO:0000256" key="2">
    <source>
        <dbReference type="ARBA" id="ARBA00022553"/>
    </source>
</evidence>
<protein>
    <recommendedName>
        <fullName evidence="4">SH2 domain-containing protein</fullName>
    </recommendedName>
</protein>
<dbReference type="HOGENOM" id="CLU_1311548_0_0_1"/>
<dbReference type="AlphaFoldDB" id="T1JL34"/>
<dbReference type="InterPro" id="IPR036860">
    <property type="entry name" value="SH2_dom_sf"/>
</dbReference>
<evidence type="ECO:0000313" key="5">
    <source>
        <dbReference type="EnsemblMetazoa" id="SMAR014564-PA"/>
    </source>
</evidence>
<dbReference type="Proteomes" id="UP000014500">
    <property type="component" value="Unassembled WGS sequence"/>
</dbReference>